<protein>
    <submittedName>
        <fullName evidence="1">Phosphinothricin acetyltransferase</fullName>
    </submittedName>
</protein>
<dbReference type="OrthoDB" id="3173333at2"/>
<dbReference type="Gene3D" id="3.40.630.30">
    <property type="match status" value="1"/>
</dbReference>
<organism evidence="1 2">
    <name type="scientific">Asanoa ishikariensis</name>
    <dbReference type="NCBI Taxonomy" id="137265"/>
    <lineage>
        <taxon>Bacteria</taxon>
        <taxon>Bacillati</taxon>
        <taxon>Actinomycetota</taxon>
        <taxon>Actinomycetes</taxon>
        <taxon>Micromonosporales</taxon>
        <taxon>Micromonosporaceae</taxon>
        <taxon>Asanoa</taxon>
    </lineage>
</organism>
<accession>A0A1H3TQS7</accession>
<evidence type="ECO:0000313" key="1">
    <source>
        <dbReference type="EMBL" id="SDZ52653.1"/>
    </source>
</evidence>
<sequence length="66" mass="7411">MEAQIRPLTATDRPAAWRIYQAGLDLGEASFETVAPDWPAFDGSRLPLHRFVAMFGERMAGWVAVY</sequence>
<dbReference type="AlphaFoldDB" id="A0A1H3TQS7"/>
<keyword evidence="1" id="KW-0808">Transferase</keyword>
<evidence type="ECO:0000313" key="2">
    <source>
        <dbReference type="Proteomes" id="UP000199632"/>
    </source>
</evidence>
<dbReference type="EMBL" id="FNQB01000003">
    <property type="protein sequence ID" value="SDZ52653.1"/>
    <property type="molecule type" value="Genomic_DNA"/>
</dbReference>
<gene>
    <name evidence="1" type="ORF">SAMN05421684_6235</name>
</gene>
<dbReference type="STRING" id="137265.SAMN05421684_6235"/>
<name>A0A1H3TQS7_9ACTN</name>
<dbReference type="RefSeq" id="WP_143049959.1">
    <property type="nucleotide sequence ID" value="NZ_BOND01000023.1"/>
</dbReference>
<proteinExistence type="predicted"/>
<keyword evidence="2" id="KW-1185">Reference proteome</keyword>
<dbReference type="Proteomes" id="UP000199632">
    <property type="component" value="Unassembled WGS sequence"/>
</dbReference>
<dbReference type="GO" id="GO:0016740">
    <property type="term" value="F:transferase activity"/>
    <property type="evidence" value="ECO:0007669"/>
    <property type="project" value="UniProtKB-KW"/>
</dbReference>
<dbReference type="InterPro" id="IPR016181">
    <property type="entry name" value="Acyl_CoA_acyltransferase"/>
</dbReference>
<dbReference type="SUPFAM" id="SSF55729">
    <property type="entry name" value="Acyl-CoA N-acyltransferases (Nat)"/>
    <property type="match status" value="1"/>
</dbReference>
<reference evidence="2" key="1">
    <citation type="submission" date="2016-10" db="EMBL/GenBank/DDBJ databases">
        <authorList>
            <person name="Varghese N."/>
            <person name="Submissions S."/>
        </authorList>
    </citation>
    <scope>NUCLEOTIDE SEQUENCE [LARGE SCALE GENOMIC DNA]</scope>
    <source>
        <strain evidence="2">DSM 44718</strain>
    </source>
</reference>